<dbReference type="InterPro" id="IPR036390">
    <property type="entry name" value="WH_DNA-bd_sf"/>
</dbReference>
<dbReference type="InterPro" id="IPR036388">
    <property type="entry name" value="WH-like_DNA-bd_sf"/>
</dbReference>
<dbReference type="SUPFAM" id="SSF53850">
    <property type="entry name" value="Periplasmic binding protein-like II"/>
    <property type="match status" value="1"/>
</dbReference>
<keyword evidence="3 6" id="KW-0238">DNA-binding</keyword>
<evidence type="ECO:0000313" key="6">
    <source>
        <dbReference type="EMBL" id="SKA70393.1"/>
    </source>
</evidence>
<dbReference type="STRING" id="92487.SAMN02745130_00719"/>
<dbReference type="Gene3D" id="3.40.190.290">
    <property type="match status" value="1"/>
</dbReference>
<keyword evidence="7" id="KW-1185">Reference proteome</keyword>
<evidence type="ECO:0000313" key="7">
    <source>
        <dbReference type="Proteomes" id="UP000190460"/>
    </source>
</evidence>
<dbReference type="GO" id="GO:0043565">
    <property type="term" value="F:sequence-specific DNA binding"/>
    <property type="evidence" value="ECO:0007669"/>
    <property type="project" value="TreeGrafter"/>
</dbReference>
<evidence type="ECO:0000256" key="2">
    <source>
        <dbReference type="ARBA" id="ARBA00023015"/>
    </source>
</evidence>
<dbReference type="OrthoDB" id="8885940at2"/>
<protein>
    <submittedName>
        <fullName evidence="6">DNA-binding transcriptional regulator, LysR family</fullName>
    </submittedName>
</protein>
<dbReference type="PROSITE" id="PS50931">
    <property type="entry name" value="HTH_LYSR"/>
    <property type="match status" value="1"/>
</dbReference>
<dbReference type="InterPro" id="IPR005119">
    <property type="entry name" value="LysR_subst-bd"/>
</dbReference>
<dbReference type="SUPFAM" id="SSF46785">
    <property type="entry name" value="Winged helix' DNA-binding domain"/>
    <property type="match status" value="1"/>
</dbReference>
<evidence type="ECO:0000259" key="5">
    <source>
        <dbReference type="PROSITE" id="PS50931"/>
    </source>
</evidence>
<keyword evidence="2" id="KW-0805">Transcription regulation</keyword>
<dbReference type="Pfam" id="PF00126">
    <property type="entry name" value="HTH_1"/>
    <property type="match status" value="1"/>
</dbReference>
<dbReference type="GO" id="GO:0006351">
    <property type="term" value="P:DNA-templated transcription"/>
    <property type="evidence" value="ECO:0007669"/>
    <property type="project" value="TreeGrafter"/>
</dbReference>
<dbReference type="Proteomes" id="UP000190460">
    <property type="component" value="Unassembled WGS sequence"/>
</dbReference>
<dbReference type="InterPro" id="IPR000847">
    <property type="entry name" value="LysR_HTH_N"/>
</dbReference>
<dbReference type="Gene3D" id="1.10.10.10">
    <property type="entry name" value="Winged helix-like DNA-binding domain superfamily/Winged helix DNA-binding domain"/>
    <property type="match status" value="1"/>
</dbReference>
<dbReference type="AlphaFoldDB" id="A0A1T4VZI4"/>
<dbReference type="CDD" id="cd08422">
    <property type="entry name" value="PBP2_CrgA_like"/>
    <property type="match status" value="1"/>
</dbReference>
<dbReference type="EMBL" id="FUYB01000002">
    <property type="protein sequence ID" value="SKA70393.1"/>
    <property type="molecule type" value="Genomic_DNA"/>
</dbReference>
<sequence>MDLQELRTLIKVVQTGSFTQAAILLGSHKAHVSRTITQLEAKLGVRLLARSTRALRLTEIGREVFERAVGIIAAVDDTERVAQQMWTEPRGILRITCGTEFGMMVVSQWINQFLLDYPQITIEAEFTGRLVDLVHEGFDLAIRIGSLDDTRLVARRLGMLEYGLFANPAYLQRRGIPKHPEQLTQHDLLIFSGGQVTGTWSLTKASETIIVPLVSRLRLNNRVSLMDAALHGLGIVRLPWLLAQTETKQGQLSQVLEEWTMAQIPVHAVFPSNRYLTPKVRAFVDHAVQNFITLTTSVSKTPP</sequence>
<gene>
    <name evidence="6" type="ORF">SAMN02745130_00719</name>
</gene>
<keyword evidence="4" id="KW-0804">Transcription</keyword>
<proteinExistence type="inferred from homology"/>
<dbReference type="GO" id="GO:0003700">
    <property type="term" value="F:DNA-binding transcription factor activity"/>
    <property type="evidence" value="ECO:0007669"/>
    <property type="project" value="InterPro"/>
</dbReference>
<reference evidence="7" key="1">
    <citation type="submission" date="2017-02" db="EMBL/GenBank/DDBJ databases">
        <authorList>
            <person name="Varghese N."/>
            <person name="Submissions S."/>
        </authorList>
    </citation>
    <scope>NUCLEOTIDE SEQUENCE [LARGE SCALE GENOMIC DNA]</scope>
    <source>
        <strain evidence="7">ATCC 49788</strain>
    </source>
</reference>
<accession>A0A1T4VZI4</accession>
<dbReference type="PANTHER" id="PTHR30537">
    <property type="entry name" value="HTH-TYPE TRANSCRIPTIONAL REGULATOR"/>
    <property type="match status" value="1"/>
</dbReference>
<feature type="domain" description="HTH lysR-type" evidence="5">
    <location>
        <begin position="1"/>
        <end position="58"/>
    </location>
</feature>
<organism evidence="6 7">
    <name type="scientific">Thiothrix eikelboomii</name>
    <dbReference type="NCBI Taxonomy" id="92487"/>
    <lineage>
        <taxon>Bacteria</taxon>
        <taxon>Pseudomonadati</taxon>
        <taxon>Pseudomonadota</taxon>
        <taxon>Gammaproteobacteria</taxon>
        <taxon>Thiotrichales</taxon>
        <taxon>Thiotrichaceae</taxon>
        <taxon>Thiothrix</taxon>
    </lineage>
</organism>
<evidence type="ECO:0000256" key="1">
    <source>
        <dbReference type="ARBA" id="ARBA00009437"/>
    </source>
</evidence>
<dbReference type="Pfam" id="PF03466">
    <property type="entry name" value="LysR_substrate"/>
    <property type="match status" value="1"/>
</dbReference>
<dbReference type="InterPro" id="IPR058163">
    <property type="entry name" value="LysR-type_TF_proteobact-type"/>
</dbReference>
<dbReference type="RefSeq" id="WP_078921194.1">
    <property type="nucleotide sequence ID" value="NZ_FUYB01000002.1"/>
</dbReference>
<evidence type="ECO:0000256" key="3">
    <source>
        <dbReference type="ARBA" id="ARBA00023125"/>
    </source>
</evidence>
<dbReference type="FunFam" id="1.10.10.10:FF:000001">
    <property type="entry name" value="LysR family transcriptional regulator"/>
    <property type="match status" value="1"/>
</dbReference>
<name>A0A1T4VZI4_9GAMM</name>
<evidence type="ECO:0000256" key="4">
    <source>
        <dbReference type="ARBA" id="ARBA00023163"/>
    </source>
</evidence>
<comment type="similarity">
    <text evidence="1">Belongs to the LysR transcriptional regulatory family.</text>
</comment>
<dbReference type="PANTHER" id="PTHR30537:SF5">
    <property type="entry name" value="HTH-TYPE TRANSCRIPTIONAL ACTIVATOR TTDR-RELATED"/>
    <property type="match status" value="1"/>
</dbReference>